<dbReference type="Proteomes" id="UP000005439">
    <property type="component" value="Chromosome"/>
</dbReference>
<organism evidence="1 2">
    <name type="scientific">Sulfobacillus acidophilus (strain ATCC 700253 / DSM 10332 / NAL)</name>
    <dbReference type="NCBI Taxonomy" id="679936"/>
    <lineage>
        <taxon>Bacteria</taxon>
        <taxon>Bacillati</taxon>
        <taxon>Bacillota</taxon>
        <taxon>Clostridia</taxon>
        <taxon>Eubacteriales</taxon>
        <taxon>Clostridiales Family XVII. Incertae Sedis</taxon>
        <taxon>Sulfobacillus</taxon>
    </lineage>
</organism>
<dbReference type="EMBL" id="CP003179">
    <property type="protein sequence ID" value="AEW04258.1"/>
    <property type="molecule type" value="Genomic_DNA"/>
</dbReference>
<reference evidence="2" key="1">
    <citation type="submission" date="2011-12" db="EMBL/GenBank/DDBJ databases">
        <title>The complete genome of chromosome of Sulfobacillus acidophilus DSM 10332.</title>
        <authorList>
            <person name="Lucas S."/>
            <person name="Han J."/>
            <person name="Lapidus A."/>
            <person name="Bruce D."/>
            <person name="Goodwin L."/>
            <person name="Pitluck S."/>
            <person name="Peters L."/>
            <person name="Kyrpides N."/>
            <person name="Mavromatis K."/>
            <person name="Ivanova N."/>
            <person name="Mikhailova N."/>
            <person name="Chertkov O."/>
            <person name="Saunders E."/>
            <person name="Detter J.C."/>
            <person name="Tapia R."/>
            <person name="Han C."/>
            <person name="Land M."/>
            <person name="Hauser L."/>
            <person name="Markowitz V."/>
            <person name="Cheng J.-F."/>
            <person name="Hugenholtz P."/>
            <person name="Woyke T."/>
            <person name="Wu D."/>
            <person name="Pukall R."/>
            <person name="Gehrich-Schroeter G."/>
            <person name="Schneider S."/>
            <person name="Klenk H.-P."/>
            <person name="Eisen J.A."/>
        </authorList>
    </citation>
    <scope>NUCLEOTIDE SEQUENCE [LARGE SCALE GENOMIC DNA]</scope>
    <source>
        <strain evidence="2">ATCC 700253 / DSM 10332 / NAL</strain>
    </source>
</reference>
<reference evidence="1 2" key="2">
    <citation type="journal article" date="2012" name="Stand. Genomic Sci.">
        <title>Complete genome sequence of the moderately thermophilic mineral-sulfide-oxidizing firmicute Sulfobacillus acidophilus type strain (NAL(T)).</title>
        <authorList>
            <person name="Anderson I."/>
            <person name="Chertkov O."/>
            <person name="Chen A."/>
            <person name="Saunders E."/>
            <person name="Lapidus A."/>
            <person name="Nolan M."/>
            <person name="Lucas S."/>
            <person name="Hammon N."/>
            <person name="Deshpande S."/>
            <person name="Cheng J.F."/>
            <person name="Han C."/>
            <person name="Tapia R."/>
            <person name="Goodwin L.A."/>
            <person name="Pitluck S."/>
            <person name="Liolios K."/>
            <person name="Pagani I."/>
            <person name="Ivanova N."/>
            <person name="Mikhailova N."/>
            <person name="Pati A."/>
            <person name="Palaniappan K."/>
            <person name="Land M."/>
            <person name="Pan C."/>
            <person name="Rohde M."/>
            <person name="Pukall R."/>
            <person name="Goker M."/>
            <person name="Detter J.C."/>
            <person name="Woyke T."/>
            <person name="Bristow J."/>
            <person name="Eisen J.A."/>
            <person name="Markowitz V."/>
            <person name="Hugenholtz P."/>
            <person name="Kyrpides N.C."/>
            <person name="Klenk H.P."/>
            <person name="Mavromatis K."/>
        </authorList>
    </citation>
    <scope>NUCLEOTIDE SEQUENCE [LARGE SCALE GENOMIC DNA]</scope>
    <source>
        <strain evidence="2">ATCC 700253 / DSM 10332 / NAL</strain>
    </source>
</reference>
<keyword evidence="2" id="KW-1185">Reference proteome</keyword>
<name>G8U125_SULAD</name>
<proteinExistence type="predicted"/>
<gene>
    <name evidence="1" type="ordered locus">Sulac_0751</name>
</gene>
<protein>
    <submittedName>
        <fullName evidence="1">Uncharacterized protein</fullName>
    </submittedName>
</protein>
<accession>G8U125</accession>
<evidence type="ECO:0000313" key="1">
    <source>
        <dbReference type="EMBL" id="AEW04258.1"/>
    </source>
</evidence>
<sequence length="122" mass="13992">MGVVRFSLPLWPKPRIELDFGRHRVYSVGQAAAPFWVTKIGPLKRVLPVLWRRLEGTPEIWWIGQYRQWLVIVGQGVRPALVLRAGGWRGLVPGGFQSVAIELPDRNDYSVYPLMDSPRSWT</sequence>
<dbReference type="HOGENOM" id="CLU_2025547_0_0_9"/>
<dbReference type="AlphaFoldDB" id="G8U125"/>
<dbReference type="PATRIC" id="fig|679936.5.peg.799"/>
<dbReference type="KEGG" id="sap:Sulac_0751"/>
<evidence type="ECO:0000313" key="2">
    <source>
        <dbReference type="Proteomes" id="UP000005439"/>
    </source>
</evidence>